<keyword evidence="1" id="KW-0812">Transmembrane</keyword>
<evidence type="ECO:0000256" key="1">
    <source>
        <dbReference type="SAM" id="Phobius"/>
    </source>
</evidence>
<keyword evidence="3" id="KW-1185">Reference proteome</keyword>
<proteinExistence type="predicted"/>
<evidence type="ECO:0008006" key="4">
    <source>
        <dbReference type="Google" id="ProtNLM"/>
    </source>
</evidence>
<name>A0A0L0FQV1_9EUKA</name>
<dbReference type="EMBL" id="KQ242373">
    <property type="protein sequence ID" value="KNC79059.1"/>
    <property type="molecule type" value="Genomic_DNA"/>
</dbReference>
<gene>
    <name evidence="2" type="ORF">SARC_08535</name>
</gene>
<feature type="transmembrane region" description="Helical" evidence="1">
    <location>
        <begin position="107"/>
        <end position="133"/>
    </location>
</feature>
<evidence type="ECO:0000313" key="2">
    <source>
        <dbReference type="EMBL" id="KNC79059.1"/>
    </source>
</evidence>
<dbReference type="InterPro" id="IPR036305">
    <property type="entry name" value="RGS_sf"/>
</dbReference>
<feature type="transmembrane region" description="Helical" evidence="1">
    <location>
        <begin position="180"/>
        <end position="200"/>
    </location>
</feature>
<dbReference type="InterPro" id="IPR044926">
    <property type="entry name" value="RGS_subdomain_2"/>
</dbReference>
<keyword evidence="1" id="KW-1133">Transmembrane helix</keyword>
<sequence>MPTISQIYLYIRSGGETPSKSSKSAANTIVDERRSLSLRMPLWVVTSMADLIVFAAAWILILSVYHVIGEDATQNPFRGSDIILPFMAVMVVYDKLSIPPGSDLYKIFMTLAIHGSIAGMLMVTSAVTLRLRIIYKIWICNDIHASYCFGLIYHVPLMMVATTPTMILDLCRKGLSFSQLYWPIFGAYVFFFAECGFYFWKIKRISSILVDFSSTLRIGAMVLGMFSFQLIYEGILGRLDIIAVLSFFFMTPATLFVIWLEILGPALVKITGRKLRASFLGGLDLWGIADELGSRGFDDVLSDPYLSEKFTESCTKMYCTENVIFLKGMLNVRNALSSVTNHAGSGHEPLMEINISSQTREIILDEMSYLRSDLISDALLRSLDEAEERVCSMLMSAKADFLTDAEVSAHLRRMWASERAGLVVKVVAEHANV</sequence>
<keyword evidence="1" id="KW-0472">Membrane</keyword>
<feature type="transmembrane region" description="Helical" evidence="1">
    <location>
        <begin position="145"/>
        <end position="168"/>
    </location>
</feature>
<feature type="transmembrane region" description="Helical" evidence="1">
    <location>
        <begin position="42"/>
        <end position="68"/>
    </location>
</feature>
<evidence type="ECO:0000313" key="3">
    <source>
        <dbReference type="Proteomes" id="UP000054560"/>
    </source>
</evidence>
<protein>
    <recommendedName>
        <fullName evidence="4">RGS domain-containing protein</fullName>
    </recommendedName>
</protein>
<organism evidence="2 3">
    <name type="scientific">Sphaeroforma arctica JP610</name>
    <dbReference type="NCBI Taxonomy" id="667725"/>
    <lineage>
        <taxon>Eukaryota</taxon>
        <taxon>Ichthyosporea</taxon>
        <taxon>Ichthyophonida</taxon>
        <taxon>Sphaeroforma</taxon>
    </lineage>
</organism>
<dbReference type="RefSeq" id="XP_014152961.1">
    <property type="nucleotide sequence ID" value="XM_014297486.1"/>
</dbReference>
<dbReference type="AlphaFoldDB" id="A0A0L0FQV1"/>
<accession>A0A0L0FQV1</accession>
<dbReference type="Gene3D" id="1.10.167.10">
    <property type="entry name" value="Regulator of G-protein Signalling 4, domain 2"/>
    <property type="match status" value="1"/>
</dbReference>
<dbReference type="GeneID" id="25909039"/>
<feature type="transmembrane region" description="Helical" evidence="1">
    <location>
        <begin position="212"/>
        <end position="232"/>
    </location>
</feature>
<reference evidence="2 3" key="1">
    <citation type="submission" date="2011-02" db="EMBL/GenBank/DDBJ databases">
        <title>The Genome Sequence of Sphaeroforma arctica JP610.</title>
        <authorList>
            <consortium name="The Broad Institute Genome Sequencing Platform"/>
            <person name="Russ C."/>
            <person name="Cuomo C."/>
            <person name="Young S.K."/>
            <person name="Zeng Q."/>
            <person name="Gargeya S."/>
            <person name="Alvarado L."/>
            <person name="Berlin A."/>
            <person name="Chapman S.B."/>
            <person name="Chen Z."/>
            <person name="Freedman E."/>
            <person name="Gellesch M."/>
            <person name="Goldberg J."/>
            <person name="Griggs A."/>
            <person name="Gujja S."/>
            <person name="Heilman E."/>
            <person name="Heiman D."/>
            <person name="Howarth C."/>
            <person name="Mehta T."/>
            <person name="Neiman D."/>
            <person name="Pearson M."/>
            <person name="Roberts A."/>
            <person name="Saif S."/>
            <person name="Shea T."/>
            <person name="Shenoy N."/>
            <person name="Sisk P."/>
            <person name="Stolte C."/>
            <person name="Sykes S."/>
            <person name="White J."/>
            <person name="Yandava C."/>
            <person name="Burger G."/>
            <person name="Gray M.W."/>
            <person name="Holland P.W.H."/>
            <person name="King N."/>
            <person name="Lang F.B.F."/>
            <person name="Roger A.J."/>
            <person name="Ruiz-Trillo I."/>
            <person name="Haas B."/>
            <person name="Nusbaum C."/>
            <person name="Birren B."/>
        </authorList>
    </citation>
    <scope>NUCLEOTIDE SEQUENCE [LARGE SCALE GENOMIC DNA]</scope>
    <source>
        <strain evidence="2 3">JP610</strain>
    </source>
</reference>
<feature type="transmembrane region" description="Helical" evidence="1">
    <location>
        <begin position="244"/>
        <end position="268"/>
    </location>
</feature>
<dbReference type="SUPFAM" id="SSF48097">
    <property type="entry name" value="Regulator of G-protein signaling, RGS"/>
    <property type="match status" value="1"/>
</dbReference>
<dbReference type="Proteomes" id="UP000054560">
    <property type="component" value="Unassembled WGS sequence"/>
</dbReference>